<dbReference type="PANTHER" id="PTHR18901:SF38">
    <property type="entry name" value="PSEUDOURIDINE-5'-PHOSPHATASE"/>
    <property type="match status" value="1"/>
</dbReference>
<dbReference type="Pfam" id="PF00702">
    <property type="entry name" value="Hydrolase"/>
    <property type="match status" value="1"/>
</dbReference>
<organism evidence="1 2">
    <name type="scientific">Actinomadura rayongensis</name>
    <dbReference type="NCBI Taxonomy" id="1429076"/>
    <lineage>
        <taxon>Bacteria</taxon>
        <taxon>Bacillati</taxon>
        <taxon>Actinomycetota</taxon>
        <taxon>Actinomycetes</taxon>
        <taxon>Streptosporangiales</taxon>
        <taxon>Thermomonosporaceae</taxon>
        <taxon>Actinomadura</taxon>
    </lineage>
</organism>
<gene>
    <name evidence="1" type="ORF">GQ466_27500</name>
</gene>
<dbReference type="SFLD" id="SFLDG01129">
    <property type="entry name" value="C1.5:_HAD__Beta-PGM__Phosphata"/>
    <property type="match status" value="1"/>
</dbReference>
<dbReference type="Proteomes" id="UP000431901">
    <property type="component" value="Unassembled WGS sequence"/>
</dbReference>
<evidence type="ECO:0000313" key="2">
    <source>
        <dbReference type="Proteomes" id="UP000431901"/>
    </source>
</evidence>
<dbReference type="InterPro" id="IPR023198">
    <property type="entry name" value="PGP-like_dom2"/>
</dbReference>
<comment type="caution">
    <text evidence="1">The sequence shown here is derived from an EMBL/GenBank/DDBJ whole genome shotgun (WGS) entry which is preliminary data.</text>
</comment>
<sequence length="228" mass="23469">MPRGGSPVQGPGALRAVLFDMDGLLIDSERLWLEVEFEVVARLGGRWTEEHQQALVGGSLAGAVAYMLELTGADVPAATVGAWLLDGMAERLGAAVPLLPGAKELLAEVRAAGVPAALVSSSHRRLIEPVLDAIGREHFAVTVAGDEVARTKPDPEPYRTAAARLGADPRACVVLEDSPNGLAAAEAAGCVTVAVPGVLPIAAAPGRTVVASLRDVDLAFLRSLVPAP</sequence>
<dbReference type="SFLD" id="SFLDS00003">
    <property type="entry name" value="Haloacid_Dehalogenase"/>
    <property type="match status" value="1"/>
</dbReference>
<dbReference type="InterPro" id="IPR036412">
    <property type="entry name" value="HAD-like_sf"/>
</dbReference>
<evidence type="ECO:0000313" key="1">
    <source>
        <dbReference type="EMBL" id="MXQ67770.1"/>
    </source>
</evidence>
<dbReference type="PANTHER" id="PTHR18901">
    <property type="entry name" value="2-DEOXYGLUCOSE-6-PHOSPHATE PHOSPHATASE 2"/>
    <property type="match status" value="1"/>
</dbReference>
<keyword evidence="2" id="KW-1185">Reference proteome</keyword>
<dbReference type="AlphaFoldDB" id="A0A6I4WFX3"/>
<accession>A0A6I4WFX3</accession>
<dbReference type="NCBIfam" id="TIGR01509">
    <property type="entry name" value="HAD-SF-IA-v3"/>
    <property type="match status" value="1"/>
</dbReference>
<dbReference type="Gene3D" id="3.40.50.1000">
    <property type="entry name" value="HAD superfamily/HAD-like"/>
    <property type="match status" value="1"/>
</dbReference>
<dbReference type="Gene3D" id="1.10.150.240">
    <property type="entry name" value="Putative phosphatase, domain 2"/>
    <property type="match status" value="1"/>
</dbReference>
<proteinExistence type="predicted"/>
<dbReference type="GO" id="GO:0016787">
    <property type="term" value="F:hydrolase activity"/>
    <property type="evidence" value="ECO:0007669"/>
    <property type="project" value="UniProtKB-KW"/>
</dbReference>
<dbReference type="PRINTS" id="PR00413">
    <property type="entry name" value="HADHALOGNASE"/>
</dbReference>
<dbReference type="EMBL" id="WUTW01000008">
    <property type="protein sequence ID" value="MXQ67770.1"/>
    <property type="molecule type" value="Genomic_DNA"/>
</dbReference>
<dbReference type="OrthoDB" id="9812856at2"/>
<protein>
    <submittedName>
        <fullName evidence="1">HAD-IA family hydrolase</fullName>
    </submittedName>
</protein>
<reference evidence="1 2" key="1">
    <citation type="submission" date="2019-12" db="EMBL/GenBank/DDBJ databases">
        <title>Nocardia macrotermitis sp. nov. and Nocardia aurantia sp. nov., isolated from the gut of the fungus growing-termite Macrotermes natalensis.</title>
        <authorList>
            <person name="Christine B."/>
            <person name="Rene B."/>
        </authorList>
    </citation>
    <scope>NUCLEOTIDE SEQUENCE [LARGE SCALE GENOMIC DNA]</scope>
    <source>
        <strain evidence="1 2">DSM 102126</strain>
    </source>
</reference>
<keyword evidence="1" id="KW-0378">Hydrolase</keyword>
<name>A0A6I4WFX3_9ACTN</name>
<dbReference type="InterPro" id="IPR023214">
    <property type="entry name" value="HAD_sf"/>
</dbReference>
<dbReference type="SUPFAM" id="SSF56784">
    <property type="entry name" value="HAD-like"/>
    <property type="match status" value="1"/>
</dbReference>
<dbReference type="InterPro" id="IPR006439">
    <property type="entry name" value="HAD-SF_hydro_IA"/>
</dbReference>